<keyword evidence="2" id="KW-1185">Reference proteome</keyword>
<reference evidence="1 2" key="1">
    <citation type="journal article" date="2018" name="Sci. Rep.">
        <title>Genomic signatures of local adaptation to the degree of environmental predictability in rotifers.</title>
        <authorList>
            <person name="Franch-Gras L."/>
            <person name="Hahn C."/>
            <person name="Garcia-Roger E.M."/>
            <person name="Carmona M.J."/>
            <person name="Serra M."/>
            <person name="Gomez A."/>
        </authorList>
    </citation>
    <scope>NUCLEOTIDE SEQUENCE [LARGE SCALE GENOMIC DNA]</scope>
    <source>
        <strain evidence="1">HYR1</strain>
    </source>
</reference>
<comment type="caution">
    <text evidence="1">The sequence shown here is derived from an EMBL/GenBank/DDBJ whole genome shotgun (WGS) entry which is preliminary data.</text>
</comment>
<dbReference type="AlphaFoldDB" id="A0A3M7S9E5"/>
<name>A0A3M7S9E5_BRAPC</name>
<accession>A0A3M7S9E5</accession>
<sequence>MESIPEGRKLSEKNPTLLIHSGCESGLFSCALQSSLDQTALSLNLHLPIFKLVFLLTYSATSIQPRLFRTSSILSFADFEFINNLFPCGLKTFQNFKNY</sequence>
<organism evidence="1 2">
    <name type="scientific">Brachionus plicatilis</name>
    <name type="common">Marine rotifer</name>
    <name type="synonym">Brachionus muelleri</name>
    <dbReference type="NCBI Taxonomy" id="10195"/>
    <lineage>
        <taxon>Eukaryota</taxon>
        <taxon>Metazoa</taxon>
        <taxon>Spiralia</taxon>
        <taxon>Gnathifera</taxon>
        <taxon>Rotifera</taxon>
        <taxon>Eurotatoria</taxon>
        <taxon>Monogononta</taxon>
        <taxon>Pseudotrocha</taxon>
        <taxon>Ploima</taxon>
        <taxon>Brachionidae</taxon>
        <taxon>Brachionus</taxon>
    </lineage>
</organism>
<evidence type="ECO:0000313" key="1">
    <source>
        <dbReference type="EMBL" id="RNA32433.1"/>
    </source>
</evidence>
<protein>
    <submittedName>
        <fullName evidence="1">Uncharacterized protein</fullName>
    </submittedName>
</protein>
<evidence type="ECO:0000313" key="2">
    <source>
        <dbReference type="Proteomes" id="UP000276133"/>
    </source>
</evidence>
<proteinExistence type="predicted"/>
<dbReference type="Proteomes" id="UP000276133">
    <property type="component" value="Unassembled WGS sequence"/>
</dbReference>
<dbReference type="EMBL" id="REGN01001797">
    <property type="protein sequence ID" value="RNA32433.1"/>
    <property type="molecule type" value="Genomic_DNA"/>
</dbReference>
<gene>
    <name evidence="1" type="ORF">BpHYR1_009646</name>
</gene>